<feature type="binding site" evidence="15">
    <location>
        <position position="484"/>
    </location>
    <ligand>
        <name>Mg(2+)</name>
        <dbReference type="ChEBI" id="CHEBI:18420"/>
        <note>shared with alpha subunit</note>
    </ligand>
</feature>
<dbReference type="InterPro" id="IPR009061">
    <property type="entry name" value="DNA-bd_dom_put_sf"/>
</dbReference>
<evidence type="ECO:0000256" key="13">
    <source>
        <dbReference type="ARBA" id="ARBA00023146"/>
    </source>
</evidence>
<dbReference type="SMART" id="SM00896">
    <property type="entry name" value="FDX-ACB"/>
    <property type="match status" value="1"/>
</dbReference>
<evidence type="ECO:0000256" key="5">
    <source>
        <dbReference type="ARBA" id="ARBA00022555"/>
    </source>
</evidence>
<evidence type="ECO:0000256" key="9">
    <source>
        <dbReference type="ARBA" id="ARBA00022840"/>
    </source>
</evidence>
<keyword evidence="5 16" id="KW-0820">tRNA-binding</keyword>
<dbReference type="PROSITE" id="PS51483">
    <property type="entry name" value="B5"/>
    <property type="match status" value="1"/>
</dbReference>
<evidence type="ECO:0000313" key="20">
    <source>
        <dbReference type="EMBL" id="GAA1747123.1"/>
    </source>
</evidence>
<dbReference type="PROSITE" id="PS51447">
    <property type="entry name" value="FDX_ACB"/>
    <property type="match status" value="1"/>
</dbReference>
<dbReference type="Gene3D" id="3.30.930.10">
    <property type="entry name" value="Bira Bifunctional Protein, Domain 2"/>
    <property type="match status" value="1"/>
</dbReference>
<comment type="caution">
    <text evidence="20">The sequence shown here is derived from an EMBL/GenBank/DDBJ whole genome shotgun (WGS) entry which is preliminary data.</text>
</comment>
<comment type="subunit">
    <text evidence="3 15">Tetramer of two alpha and two beta subunits.</text>
</comment>
<keyword evidence="7 15" id="KW-0479">Metal-binding</keyword>
<keyword evidence="11 16" id="KW-0694">RNA-binding</keyword>
<dbReference type="Gene3D" id="3.30.70.380">
    <property type="entry name" value="Ferrodoxin-fold anticodon-binding domain"/>
    <property type="match status" value="1"/>
</dbReference>
<comment type="caution">
    <text evidence="15">Lacks conserved residue(s) required for the propagation of feature annotation.</text>
</comment>
<evidence type="ECO:0000256" key="8">
    <source>
        <dbReference type="ARBA" id="ARBA00022741"/>
    </source>
</evidence>
<dbReference type="Pfam" id="PF17759">
    <property type="entry name" value="tRNA_synthFbeta"/>
    <property type="match status" value="1"/>
</dbReference>
<dbReference type="InterPro" id="IPR005121">
    <property type="entry name" value="Fdx_antiC-bd"/>
</dbReference>
<keyword evidence="8 15" id="KW-0547">Nucleotide-binding</keyword>
<evidence type="ECO:0000259" key="19">
    <source>
        <dbReference type="PROSITE" id="PS51483"/>
    </source>
</evidence>
<evidence type="ECO:0000256" key="3">
    <source>
        <dbReference type="ARBA" id="ARBA00011209"/>
    </source>
</evidence>
<dbReference type="Proteomes" id="UP001500506">
    <property type="component" value="Unassembled WGS sequence"/>
</dbReference>
<dbReference type="InterPro" id="IPR033714">
    <property type="entry name" value="tRNA_bind_bactPheRS"/>
</dbReference>
<dbReference type="PANTHER" id="PTHR10947:SF0">
    <property type="entry name" value="PHENYLALANINE--TRNA LIGASE BETA SUBUNIT"/>
    <property type="match status" value="1"/>
</dbReference>
<keyword evidence="21" id="KW-1185">Reference proteome</keyword>
<dbReference type="NCBIfam" id="TIGR00472">
    <property type="entry name" value="pheT_bact"/>
    <property type="match status" value="1"/>
</dbReference>
<gene>
    <name evidence="15 20" type="primary">pheT</name>
    <name evidence="20" type="ORF">GCM10009747_00160</name>
</gene>
<keyword evidence="13 15" id="KW-0030">Aminoacyl-tRNA synthetase</keyword>
<evidence type="ECO:0000256" key="2">
    <source>
        <dbReference type="ARBA" id="ARBA00008653"/>
    </source>
</evidence>
<evidence type="ECO:0000259" key="18">
    <source>
        <dbReference type="PROSITE" id="PS51447"/>
    </source>
</evidence>
<dbReference type="InterPro" id="IPR020825">
    <property type="entry name" value="Phe-tRNA_synthase-like_B3/B4"/>
</dbReference>
<comment type="subcellular location">
    <subcellularLocation>
        <location evidence="1 15">Cytoplasm</location>
    </subcellularLocation>
</comment>
<evidence type="ECO:0000256" key="4">
    <source>
        <dbReference type="ARBA" id="ARBA00022490"/>
    </source>
</evidence>
<dbReference type="SMART" id="SM00874">
    <property type="entry name" value="B5"/>
    <property type="match status" value="1"/>
</dbReference>
<evidence type="ECO:0000256" key="10">
    <source>
        <dbReference type="ARBA" id="ARBA00022842"/>
    </source>
</evidence>
<dbReference type="GO" id="GO:0016874">
    <property type="term" value="F:ligase activity"/>
    <property type="evidence" value="ECO:0007669"/>
    <property type="project" value="UniProtKB-KW"/>
</dbReference>
<dbReference type="InterPro" id="IPR045060">
    <property type="entry name" value="Phe-tRNA-ligase_IIc_bsu"/>
</dbReference>
<dbReference type="InterPro" id="IPR005146">
    <property type="entry name" value="B3/B4_tRNA-bd"/>
</dbReference>
<dbReference type="Pfam" id="PF03483">
    <property type="entry name" value="B3_4"/>
    <property type="match status" value="1"/>
</dbReference>
<reference evidence="20 21" key="1">
    <citation type="journal article" date="2019" name="Int. J. Syst. Evol. Microbiol.">
        <title>The Global Catalogue of Microorganisms (GCM) 10K type strain sequencing project: providing services to taxonomists for standard genome sequencing and annotation.</title>
        <authorList>
            <consortium name="The Broad Institute Genomics Platform"/>
            <consortium name="The Broad Institute Genome Sequencing Center for Infectious Disease"/>
            <person name="Wu L."/>
            <person name="Ma J."/>
        </authorList>
    </citation>
    <scope>NUCLEOTIDE SEQUENCE [LARGE SCALE GENOMIC DNA]</scope>
    <source>
        <strain evidence="20 21">JCM 14319</strain>
    </source>
</reference>
<evidence type="ECO:0000313" key="21">
    <source>
        <dbReference type="Proteomes" id="UP001500506"/>
    </source>
</evidence>
<feature type="domain" description="TRNA-binding" evidence="17">
    <location>
        <begin position="40"/>
        <end position="163"/>
    </location>
</feature>
<dbReference type="SUPFAM" id="SSF56037">
    <property type="entry name" value="PheT/TilS domain"/>
    <property type="match status" value="1"/>
</dbReference>
<dbReference type="InterPro" id="IPR004532">
    <property type="entry name" value="Phe-tRNA-ligase_IIc_bsu_bact"/>
</dbReference>
<dbReference type="InterPro" id="IPR045864">
    <property type="entry name" value="aa-tRNA-synth_II/BPL/LPL"/>
</dbReference>
<dbReference type="SUPFAM" id="SSF54991">
    <property type="entry name" value="Anticodon-binding domain of PheRS"/>
    <property type="match status" value="1"/>
</dbReference>
<dbReference type="RefSeq" id="WP_232496490.1">
    <property type="nucleotide sequence ID" value="NZ_BAAANH010000001.1"/>
</dbReference>
<dbReference type="Gene3D" id="3.30.56.10">
    <property type="match status" value="2"/>
</dbReference>
<feature type="domain" description="B5" evidence="19">
    <location>
        <begin position="421"/>
        <end position="496"/>
    </location>
</feature>
<dbReference type="PROSITE" id="PS50886">
    <property type="entry name" value="TRBD"/>
    <property type="match status" value="1"/>
</dbReference>
<dbReference type="SUPFAM" id="SSF50249">
    <property type="entry name" value="Nucleic acid-binding proteins"/>
    <property type="match status" value="1"/>
</dbReference>
<dbReference type="Gene3D" id="2.40.50.140">
    <property type="entry name" value="Nucleic acid-binding proteins"/>
    <property type="match status" value="1"/>
</dbReference>
<evidence type="ECO:0000256" key="6">
    <source>
        <dbReference type="ARBA" id="ARBA00022598"/>
    </source>
</evidence>
<evidence type="ECO:0000256" key="1">
    <source>
        <dbReference type="ARBA" id="ARBA00004496"/>
    </source>
</evidence>
<dbReference type="Pfam" id="PF03147">
    <property type="entry name" value="FDX-ACB"/>
    <property type="match status" value="1"/>
</dbReference>
<evidence type="ECO:0000256" key="16">
    <source>
        <dbReference type="PROSITE-ProRule" id="PRU00209"/>
    </source>
</evidence>
<name>A0ABN2K2J7_9MICO</name>
<feature type="domain" description="FDX-ACB" evidence="18">
    <location>
        <begin position="747"/>
        <end position="840"/>
    </location>
</feature>
<organism evidence="20 21">
    <name type="scientific">Agromyces humatus</name>
    <dbReference type="NCBI Taxonomy" id="279573"/>
    <lineage>
        <taxon>Bacteria</taxon>
        <taxon>Bacillati</taxon>
        <taxon>Actinomycetota</taxon>
        <taxon>Actinomycetes</taxon>
        <taxon>Micrococcales</taxon>
        <taxon>Microbacteriaceae</taxon>
        <taxon>Agromyces</taxon>
    </lineage>
</organism>
<keyword evidence="4 15" id="KW-0963">Cytoplasm</keyword>
<evidence type="ECO:0000259" key="17">
    <source>
        <dbReference type="PROSITE" id="PS50886"/>
    </source>
</evidence>
<sequence>MRVPLSWLAEYVELIPGTTPEDVHAALVKVGLEEEDVHTFELEGPIVVGEVLEFVEEPQTNGKTIRWCTVRVAPDGETAADGGDAVHGIVCGARNFFVGDKVVVTLPGAVLPGPFPIAARKTYGHLSDGMIASARELGLGDDHEGILRLSTLGIDAPVGTDAITLLGLDDAAIEINVTPDRGYAFSIRGVAREYAHATGARFRDPVEQSKPADASGDAFPVEIRDDAPIRGRVGSAVFATRVVRGVDPARPTPAWMIARLKLAGIRSISVLVDITNYVMLELGQPIHGYDLDALRGGIVVRRATPGERLITLDGKERTLHVEDLVVTDDRGPIGLGGVMGGSETEMGESTSNVLIEAANWDPVSIARTARRHKLPSEAAKRYERGVDPEIAAVAVTRVAQLMADLAGGTADTGGSLIHEAPVREAIMLPRGFVSNLIGVEYTDDEVHDALAEIGGVVTVVDDGFTVLPPSWRPDLTGREELAEEVARLVGYHRIPSVLPVAPPGRGLTRSQRLRRQTADVLAGAGSTEVLSFPFATADENARYGSADGSAVASVRLANALDQSTPFLRRSLLPGLIGAARRNRSRGLNDLDLFEIGLVFLPEAGRTYGSAELPVGDAKPSDETLAALDAGIPPQPRHLGVLLVGDLVTKQPGRVAEPVGIADALDAVRRVVLATGAELEVVQGAHQALHPGRTAELRVGGQTVGYAGELLPALALELDLPRVVAVAELDLDAVIAATEPAVEARPIGTLPAATQDLSLVVGADAPAADVAAAVREGAGELLEHLHLVDDYRGSGVPEGSKSLTFALRFRARDRTLTAAEASDAKNAGAALASERFGAVIRA</sequence>
<comment type="similarity">
    <text evidence="2 15">Belongs to the phenylalanyl-tRNA synthetase beta subunit family. Type 1 subfamily.</text>
</comment>
<keyword evidence="9 15" id="KW-0067">ATP-binding</keyword>
<dbReference type="EC" id="6.1.1.20" evidence="15"/>
<feature type="binding site" evidence="15">
    <location>
        <position position="483"/>
    </location>
    <ligand>
        <name>Mg(2+)</name>
        <dbReference type="ChEBI" id="CHEBI:18420"/>
        <note>shared with alpha subunit</note>
    </ligand>
</feature>
<dbReference type="CDD" id="cd02796">
    <property type="entry name" value="tRNA_bind_bactPheRS"/>
    <property type="match status" value="1"/>
</dbReference>
<protein>
    <recommendedName>
        <fullName evidence="15">Phenylalanine--tRNA ligase beta subunit</fullName>
        <ecNumber evidence="15">6.1.1.20</ecNumber>
    </recommendedName>
    <alternativeName>
        <fullName evidence="15">Phenylalanyl-tRNA synthetase beta subunit</fullName>
        <shortName evidence="15">PheRS</shortName>
    </alternativeName>
</protein>
<dbReference type="InterPro" id="IPR002547">
    <property type="entry name" value="tRNA-bd_dom"/>
</dbReference>
<dbReference type="SMART" id="SM00873">
    <property type="entry name" value="B3_4"/>
    <property type="match status" value="1"/>
</dbReference>
<dbReference type="PANTHER" id="PTHR10947">
    <property type="entry name" value="PHENYLALANYL-TRNA SYNTHETASE BETA CHAIN AND LEUCINE-RICH REPEAT-CONTAINING PROTEIN 47"/>
    <property type="match status" value="1"/>
</dbReference>
<proteinExistence type="inferred from homology"/>
<dbReference type="EMBL" id="BAAANH010000001">
    <property type="protein sequence ID" value="GAA1747123.1"/>
    <property type="molecule type" value="Genomic_DNA"/>
</dbReference>
<feature type="binding site" evidence="15">
    <location>
        <position position="474"/>
    </location>
    <ligand>
        <name>Mg(2+)</name>
        <dbReference type="ChEBI" id="CHEBI:18420"/>
        <note>shared with alpha subunit</note>
    </ligand>
</feature>
<evidence type="ECO:0000256" key="14">
    <source>
        <dbReference type="ARBA" id="ARBA00049255"/>
    </source>
</evidence>
<accession>A0ABN2K2J7</accession>
<comment type="catalytic activity">
    <reaction evidence="14 15">
        <text>tRNA(Phe) + L-phenylalanine + ATP = L-phenylalanyl-tRNA(Phe) + AMP + diphosphate + H(+)</text>
        <dbReference type="Rhea" id="RHEA:19413"/>
        <dbReference type="Rhea" id="RHEA-COMP:9668"/>
        <dbReference type="Rhea" id="RHEA-COMP:9699"/>
        <dbReference type="ChEBI" id="CHEBI:15378"/>
        <dbReference type="ChEBI" id="CHEBI:30616"/>
        <dbReference type="ChEBI" id="CHEBI:33019"/>
        <dbReference type="ChEBI" id="CHEBI:58095"/>
        <dbReference type="ChEBI" id="CHEBI:78442"/>
        <dbReference type="ChEBI" id="CHEBI:78531"/>
        <dbReference type="ChEBI" id="CHEBI:456215"/>
        <dbReference type="EC" id="6.1.1.20"/>
    </reaction>
</comment>
<dbReference type="InterPro" id="IPR041616">
    <property type="entry name" value="PheRS_beta_core"/>
</dbReference>
<dbReference type="SUPFAM" id="SSF46955">
    <property type="entry name" value="Putative DNA-binding domain"/>
    <property type="match status" value="1"/>
</dbReference>
<evidence type="ECO:0000256" key="12">
    <source>
        <dbReference type="ARBA" id="ARBA00022917"/>
    </source>
</evidence>
<dbReference type="Gene3D" id="3.50.40.10">
    <property type="entry name" value="Phenylalanyl-trna Synthetase, Chain B, domain 3"/>
    <property type="match status" value="1"/>
</dbReference>
<evidence type="ECO:0000256" key="7">
    <source>
        <dbReference type="ARBA" id="ARBA00022723"/>
    </source>
</evidence>
<dbReference type="SUPFAM" id="SSF55681">
    <property type="entry name" value="Class II aaRS and biotin synthetases"/>
    <property type="match status" value="1"/>
</dbReference>
<keyword evidence="6 15" id="KW-0436">Ligase</keyword>
<dbReference type="InterPro" id="IPR036690">
    <property type="entry name" value="Fdx_antiC-bd_sf"/>
</dbReference>
<dbReference type="InterPro" id="IPR012340">
    <property type="entry name" value="NA-bd_OB-fold"/>
</dbReference>
<dbReference type="Pfam" id="PF03484">
    <property type="entry name" value="B5"/>
    <property type="match status" value="1"/>
</dbReference>
<evidence type="ECO:0000256" key="15">
    <source>
        <dbReference type="HAMAP-Rule" id="MF_00283"/>
    </source>
</evidence>
<dbReference type="HAMAP" id="MF_00283">
    <property type="entry name" value="Phe_tRNA_synth_beta1"/>
    <property type="match status" value="1"/>
</dbReference>
<evidence type="ECO:0000256" key="11">
    <source>
        <dbReference type="ARBA" id="ARBA00022884"/>
    </source>
</evidence>
<comment type="cofactor">
    <cofactor evidence="15">
        <name>Mg(2+)</name>
        <dbReference type="ChEBI" id="CHEBI:18420"/>
    </cofactor>
    <text evidence="15">Binds 2 magnesium ions per tetramer.</text>
</comment>
<keyword evidence="10 15" id="KW-0460">Magnesium</keyword>
<dbReference type="InterPro" id="IPR005147">
    <property type="entry name" value="tRNA_synthase_B5-dom"/>
</dbReference>
<keyword evidence="12 15" id="KW-0648">Protein biosynthesis</keyword>